<evidence type="ECO:0000313" key="1">
    <source>
        <dbReference type="EMBL" id="GBP62312.1"/>
    </source>
</evidence>
<dbReference type="AlphaFoldDB" id="A0A4C1XH40"/>
<gene>
    <name evidence="1" type="ORF">EVAR_48485_1</name>
</gene>
<accession>A0A4C1XH40</accession>
<sequence length="153" mass="16535">MIVGSECASVGKYLLNGQCFGIRPNAISRQRTCRDPRLSLGRPATARAAPNGSADVLGPKAGARRTVVSALVPVLLIFFTKRKPSSKALLGVAASRERIPKGINYRTPRRGPGTLIKFASSFKLAEYMTHLPSLSHVRALDQSSSRRLHVLPC</sequence>
<protein>
    <submittedName>
        <fullName evidence="1">Uncharacterized protein</fullName>
    </submittedName>
</protein>
<reference evidence="1 2" key="1">
    <citation type="journal article" date="2019" name="Commun. Biol.">
        <title>The bagworm genome reveals a unique fibroin gene that provides high tensile strength.</title>
        <authorList>
            <person name="Kono N."/>
            <person name="Nakamura H."/>
            <person name="Ohtoshi R."/>
            <person name="Tomita M."/>
            <person name="Numata K."/>
            <person name="Arakawa K."/>
        </authorList>
    </citation>
    <scope>NUCLEOTIDE SEQUENCE [LARGE SCALE GENOMIC DNA]</scope>
</reference>
<dbReference type="EMBL" id="BGZK01000838">
    <property type="protein sequence ID" value="GBP62312.1"/>
    <property type="molecule type" value="Genomic_DNA"/>
</dbReference>
<evidence type="ECO:0000313" key="2">
    <source>
        <dbReference type="Proteomes" id="UP000299102"/>
    </source>
</evidence>
<dbReference type="Proteomes" id="UP000299102">
    <property type="component" value="Unassembled WGS sequence"/>
</dbReference>
<comment type="caution">
    <text evidence="1">The sequence shown here is derived from an EMBL/GenBank/DDBJ whole genome shotgun (WGS) entry which is preliminary data.</text>
</comment>
<proteinExistence type="predicted"/>
<organism evidence="1 2">
    <name type="scientific">Eumeta variegata</name>
    <name type="common">Bagworm moth</name>
    <name type="synonym">Eumeta japonica</name>
    <dbReference type="NCBI Taxonomy" id="151549"/>
    <lineage>
        <taxon>Eukaryota</taxon>
        <taxon>Metazoa</taxon>
        <taxon>Ecdysozoa</taxon>
        <taxon>Arthropoda</taxon>
        <taxon>Hexapoda</taxon>
        <taxon>Insecta</taxon>
        <taxon>Pterygota</taxon>
        <taxon>Neoptera</taxon>
        <taxon>Endopterygota</taxon>
        <taxon>Lepidoptera</taxon>
        <taxon>Glossata</taxon>
        <taxon>Ditrysia</taxon>
        <taxon>Tineoidea</taxon>
        <taxon>Psychidae</taxon>
        <taxon>Oiketicinae</taxon>
        <taxon>Eumeta</taxon>
    </lineage>
</organism>
<keyword evidence="2" id="KW-1185">Reference proteome</keyword>
<name>A0A4C1XH40_EUMVA</name>